<accession>A0A067S7J1</accession>
<reference evidence="3" key="1">
    <citation type="journal article" date="2014" name="Proc. Natl. Acad. Sci. U.S.A.">
        <title>Extensive sampling of basidiomycete genomes demonstrates inadequacy of the white-rot/brown-rot paradigm for wood decay fungi.</title>
        <authorList>
            <person name="Riley R."/>
            <person name="Salamov A.A."/>
            <person name="Brown D.W."/>
            <person name="Nagy L.G."/>
            <person name="Floudas D."/>
            <person name="Held B.W."/>
            <person name="Levasseur A."/>
            <person name="Lombard V."/>
            <person name="Morin E."/>
            <person name="Otillar R."/>
            <person name="Lindquist E.A."/>
            <person name="Sun H."/>
            <person name="LaButti K.M."/>
            <person name="Schmutz J."/>
            <person name="Jabbour D."/>
            <person name="Luo H."/>
            <person name="Baker S.E."/>
            <person name="Pisabarro A.G."/>
            <person name="Walton J.D."/>
            <person name="Blanchette R.A."/>
            <person name="Henrissat B."/>
            <person name="Martin F."/>
            <person name="Cullen D."/>
            <person name="Hibbett D.S."/>
            <person name="Grigoriev I.V."/>
        </authorList>
    </citation>
    <scope>NUCLEOTIDE SEQUENCE [LARGE SCALE GENOMIC DNA]</scope>
    <source>
        <strain evidence="3">CBS 339.88</strain>
    </source>
</reference>
<proteinExistence type="predicted"/>
<gene>
    <name evidence="2" type="ORF">GALMADRAFT_147667</name>
</gene>
<dbReference type="HOGENOM" id="CLU_1337597_0_0_1"/>
<name>A0A067S7J1_GALM3</name>
<organism evidence="2 3">
    <name type="scientific">Galerina marginata (strain CBS 339.88)</name>
    <dbReference type="NCBI Taxonomy" id="685588"/>
    <lineage>
        <taxon>Eukaryota</taxon>
        <taxon>Fungi</taxon>
        <taxon>Dikarya</taxon>
        <taxon>Basidiomycota</taxon>
        <taxon>Agaricomycotina</taxon>
        <taxon>Agaricomycetes</taxon>
        <taxon>Agaricomycetidae</taxon>
        <taxon>Agaricales</taxon>
        <taxon>Agaricineae</taxon>
        <taxon>Strophariaceae</taxon>
        <taxon>Galerina</taxon>
    </lineage>
</organism>
<dbReference type="AlphaFoldDB" id="A0A067S7J1"/>
<protein>
    <submittedName>
        <fullName evidence="2">Uncharacterized protein</fullName>
    </submittedName>
</protein>
<sequence>MQRRAFRMLPPFPGSSRSLGSRRTQARILTSHFLTVPTFRPYNPIVEVNPPTAGCLATSSTILVKLWSLISSSYVLQRHAKDSRHLSDVSTDFLTPRLLPLRAYLAQLPRCSCLAAAPRAGRAPPARLFITTTCPYHFANPGAAVDLAWLAVPFNLSTTFLSFLSFLWIIPLCFLRLRFSLHDPHPPLKLHTAERLLEYMCSAPA</sequence>
<feature type="region of interest" description="Disordered" evidence="1">
    <location>
        <begin position="1"/>
        <end position="21"/>
    </location>
</feature>
<dbReference type="EMBL" id="KL142420">
    <property type="protein sequence ID" value="KDR66825.1"/>
    <property type="molecule type" value="Genomic_DNA"/>
</dbReference>
<keyword evidence="3" id="KW-1185">Reference proteome</keyword>
<evidence type="ECO:0000313" key="3">
    <source>
        <dbReference type="Proteomes" id="UP000027222"/>
    </source>
</evidence>
<evidence type="ECO:0000313" key="2">
    <source>
        <dbReference type="EMBL" id="KDR66825.1"/>
    </source>
</evidence>
<evidence type="ECO:0000256" key="1">
    <source>
        <dbReference type="SAM" id="MobiDB-lite"/>
    </source>
</evidence>
<dbReference type="Proteomes" id="UP000027222">
    <property type="component" value="Unassembled WGS sequence"/>
</dbReference>